<accession>A0A409WB68</accession>
<evidence type="ECO:0008006" key="4">
    <source>
        <dbReference type="Google" id="ProtNLM"/>
    </source>
</evidence>
<dbReference type="AlphaFoldDB" id="A0A409WB68"/>
<sequence>MAFYNTPSTTSAVPACITQAVAFLTRPLILAQAPEMVDALRTILRTTLTSCFNPARDARLILSLSGSAIPPRPIFAACIASGLPWAHWMKLMGGRDFDLVIEAHAVTVLYLGSKPQPITLWSEQTLSPAKRSLLAHLNEQEPQVPISKLGQQSAMQASLRATVNSAVARAQSRTLAQQLLESEHEKQADEELFAMISRTAIMSPTPTRDRFPIVDIDIPTTFLPKLTTSFPSPLSSPEPMSSPDSSRPSSRLSSFSTFSFSSDDESVTSASSTDSFDFLASTMPKLTITPPTPGLSRATVVPTTTFNRRAPAFVPRQPAPAPRVLVDSAKKDVTKYLYQGGVSTVLTGGVMLGGAAKAAAPPKAKQADAVPKYRAPVGGRKLSASTPQTQNAASTAMSWRRGTRF</sequence>
<evidence type="ECO:0000256" key="1">
    <source>
        <dbReference type="SAM" id="MobiDB-lite"/>
    </source>
</evidence>
<evidence type="ECO:0000313" key="2">
    <source>
        <dbReference type="EMBL" id="PPQ75720.1"/>
    </source>
</evidence>
<protein>
    <recommendedName>
        <fullName evidence="4">Anti-proliferative protein domain-containing protein</fullName>
    </recommendedName>
</protein>
<gene>
    <name evidence="2" type="ORF">CVT26_000965</name>
</gene>
<evidence type="ECO:0000313" key="3">
    <source>
        <dbReference type="Proteomes" id="UP000284706"/>
    </source>
</evidence>
<organism evidence="2 3">
    <name type="scientific">Gymnopilus dilepis</name>
    <dbReference type="NCBI Taxonomy" id="231916"/>
    <lineage>
        <taxon>Eukaryota</taxon>
        <taxon>Fungi</taxon>
        <taxon>Dikarya</taxon>
        <taxon>Basidiomycota</taxon>
        <taxon>Agaricomycotina</taxon>
        <taxon>Agaricomycetes</taxon>
        <taxon>Agaricomycetidae</taxon>
        <taxon>Agaricales</taxon>
        <taxon>Agaricineae</taxon>
        <taxon>Hymenogastraceae</taxon>
        <taxon>Gymnopilus</taxon>
    </lineage>
</organism>
<dbReference type="Proteomes" id="UP000284706">
    <property type="component" value="Unassembled WGS sequence"/>
</dbReference>
<feature type="compositionally biased region" description="Polar residues" evidence="1">
    <location>
        <begin position="383"/>
        <end position="397"/>
    </location>
</feature>
<feature type="region of interest" description="Disordered" evidence="1">
    <location>
        <begin position="378"/>
        <end position="405"/>
    </location>
</feature>
<proteinExistence type="predicted"/>
<reference evidence="2 3" key="1">
    <citation type="journal article" date="2018" name="Evol. Lett.">
        <title>Horizontal gene cluster transfer increased hallucinogenic mushroom diversity.</title>
        <authorList>
            <person name="Reynolds H.T."/>
            <person name="Vijayakumar V."/>
            <person name="Gluck-Thaler E."/>
            <person name="Korotkin H.B."/>
            <person name="Matheny P.B."/>
            <person name="Slot J.C."/>
        </authorList>
    </citation>
    <scope>NUCLEOTIDE SEQUENCE [LARGE SCALE GENOMIC DNA]</scope>
    <source>
        <strain evidence="2 3">SRW20</strain>
    </source>
</reference>
<comment type="caution">
    <text evidence="2">The sequence shown here is derived from an EMBL/GenBank/DDBJ whole genome shotgun (WGS) entry which is preliminary data.</text>
</comment>
<feature type="region of interest" description="Disordered" evidence="1">
    <location>
        <begin position="229"/>
        <end position="271"/>
    </location>
</feature>
<dbReference type="InParanoid" id="A0A409WB68"/>
<dbReference type="STRING" id="231916.A0A409WB68"/>
<name>A0A409WB68_9AGAR</name>
<dbReference type="OrthoDB" id="19928at2759"/>
<dbReference type="EMBL" id="NHYE01005233">
    <property type="protein sequence ID" value="PPQ75720.1"/>
    <property type="molecule type" value="Genomic_DNA"/>
</dbReference>
<keyword evidence="3" id="KW-1185">Reference proteome</keyword>